<dbReference type="Proteomes" id="UP000322214">
    <property type="component" value="Chromosome"/>
</dbReference>
<dbReference type="Gene3D" id="1.10.150.20">
    <property type="entry name" value="5' to 3' exonuclease, C-terminal subdomain"/>
    <property type="match status" value="2"/>
</dbReference>
<evidence type="ECO:0000259" key="18">
    <source>
        <dbReference type="SMART" id="SM00475"/>
    </source>
</evidence>
<gene>
    <name evidence="16 20" type="primary">polA</name>
    <name evidence="20" type="ORF">MFFC18_44320</name>
</gene>
<dbReference type="NCBIfam" id="NF004397">
    <property type="entry name" value="PRK05755.1"/>
    <property type="match status" value="1"/>
</dbReference>
<evidence type="ECO:0000256" key="2">
    <source>
        <dbReference type="ARBA" id="ARBA00012417"/>
    </source>
</evidence>
<dbReference type="EMBL" id="CP042912">
    <property type="protein sequence ID" value="QEG24512.1"/>
    <property type="molecule type" value="Genomic_DNA"/>
</dbReference>
<evidence type="ECO:0000256" key="5">
    <source>
        <dbReference type="ARBA" id="ARBA00022695"/>
    </source>
</evidence>
<dbReference type="Gene3D" id="1.20.1060.10">
    <property type="entry name" value="Taq DNA Polymerase, Chain T, domain 4"/>
    <property type="match status" value="1"/>
</dbReference>
<dbReference type="InterPro" id="IPR036279">
    <property type="entry name" value="5-3_exonuclease_C_sf"/>
</dbReference>
<dbReference type="OrthoDB" id="9806424at2"/>
<dbReference type="CDD" id="cd09859">
    <property type="entry name" value="PIN_53EXO"/>
    <property type="match status" value="1"/>
</dbReference>
<evidence type="ECO:0000256" key="1">
    <source>
        <dbReference type="ARBA" id="ARBA00007705"/>
    </source>
</evidence>
<reference evidence="20 21" key="1">
    <citation type="submission" date="2019-08" db="EMBL/GenBank/DDBJ databases">
        <title>Deep-cultivation of Planctomycetes and their phenomic and genomic characterization uncovers novel biology.</title>
        <authorList>
            <person name="Wiegand S."/>
            <person name="Jogler M."/>
            <person name="Boedeker C."/>
            <person name="Pinto D."/>
            <person name="Vollmers J."/>
            <person name="Rivas-Marin E."/>
            <person name="Kohn T."/>
            <person name="Peeters S.H."/>
            <person name="Heuer A."/>
            <person name="Rast P."/>
            <person name="Oberbeckmann S."/>
            <person name="Bunk B."/>
            <person name="Jeske O."/>
            <person name="Meyerdierks A."/>
            <person name="Storesund J.E."/>
            <person name="Kallscheuer N."/>
            <person name="Luecker S."/>
            <person name="Lage O.M."/>
            <person name="Pohl T."/>
            <person name="Merkel B.J."/>
            <person name="Hornburger P."/>
            <person name="Mueller R.-W."/>
            <person name="Bruemmer F."/>
            <person name="Labrenz M."/>
            <person name="Spormann A.M."/>
            <person name="Op den Camp H."/>
            <person name="Overmann J."/>
            <person name="Amann R."/>
            <person name="Jetten M.S.M."/>
            <person name="Mascher T."/>
            <person name="Medema M.H."/>
            <person name="Devos D.P."/>
            <person name="Kaster A.-K."/>
            <person name="Ovreas L."/>
            <person name="Rohde M."/>
            <person name="Galperin M.Y."/>
            <person name="Jogler C."/>
        </authorList>
    </citation>
    <scope>NUCLEOTIDE SEQUENCE [LARGE SCALE GENOMIC DNA]</scope>
    <source>
        <strain evidence="20 21">FC18</strain>
    </source>
</reference>
<feature type="domain" description="5'-3' exonuclease" evidence="18">
    <location>
        <begin position="20"/>
        <end position="281"/>
    </location>
</feature>
<dbReference type="Gene3D" id="3.30.420.10">
    <property type="entry name" value="Ribonuclease H-like superfamily/Ribonuclease H"/>
    <property type="match status" value="1"/>
</dbReference>
<dbReference type="InterPro" id="IPR019760">
    <property type="entry name" value="DNA-dir_DNA_pol_A_CS"/>
</dbReference>
<evidence type="ECO:0000313" key="20">
    <source>
        <dbReference type="EMBL" id="QEG24512.1"/>
    </source>
</evidence>
<proteinExistence type="inferred from homology"/>
<dbReference type="PANTHER" id="PTHR10133">
    <property type="entry name" value="DNA POLYMERASE I"/>
    <property type="match status" value="1"/>
</dbReference>
<dbReference type="Pfam" id="PF00476">
    <property type="entry name" value="DNA_pol_A"/>
    <property type="match status" value="1"/>
</dbReference>
<dbReference type="EC" id="2.7.7.7" evidence="2 15"/>
<dbReference type="InterPro" id="IPR043502">
    <property type="entry name" value="DNA/RNA_pol_sf"/>
</dbReference>
<dbReference type="InterPro" id="IPR020046">
    <property type="entry name" value="5-3_exonucl_a-hlix_arch_N"/>
</dbReference>
<evidence type="ECO:0000256" key="3">
    <source>
        <dbReference type="ARBA" id="ARBA00020311"/>
    </source>
</evidence>
<dbReference type="Pfam" id="PF01367">
    <property type="entry name" value="5_3_exonuc"/>
    <property type="match status" value="1"/>
</dbReference>
<keyword evidence="7" id="KW-0540">Nuclease</keyword>
<dbReference type="GO" id="GO:0003887">
    <property type="term" value="F:DNA-directed DNA polymerase activity"/>
    <property type="evidence" value="ECO:0007669"/>
    <property type="project" value="UniProtKB-UniRule"/>
</dbReference>
<accession>A0A5B9PIL7</accession>
<dbReference type="RefSeq" id="WP_075083911.1">
    <property type="nucleotide sequence ID" value="NZ_CP042912.1"/>
</dbReference>
<keyword evidence="13 16" id="KW-0234">DNA repair</keyword>
<dbReference type="SMART" id="SM00482">
    <property type="entry name" value="POLAc"/>
    <property type="match status" value="1"/>
</dbReference>
<dbReference type="GO" id="GO:0003677">
    <property type="term" value="F:DNA binding"/>
    <property type="evidence" value="ECO:0007669"/>
    <property type="project" value="UniProtKB-UniRule"/>
</dbReference>
<dbReference type="GO" id="GO:0006302">
    <property type="term" value="P:double-strand break repair"/>
    <property type="evidence" value="ECO:0007669"/>
    <property type="project" value="TreeGrafter"/>
</dbReference>
<dbReference type="PROSITE" id="PS00447">
    <property type="entry name" value="DNA_POLYMERASE_A"/>
    <property type="match status" value="1"/>
</dbReference>
<dbReference type="InterPro" id="IPR002421">
    <property type="entry name" value="5-3_exonuclease"/>
</dbReference>
<dbReference type="SMART" id="SM00279">
    <property type="entry name" value="HhH2"/>
    <property type="match status" value="1"/>
</dbReference>
<dbReference type="SUPFAM" id="SSF88723">
    <property type="entry name" value="PIN domain-like"/>
    <property type="match status" value="1"/>
</dbReference>
<dbReference type="InterPro" id="IPR020045">
    <property type="entry name" value="DNA_polI_H3TH"/>
</dbReference>
<evidence type="ECO:0000256" key="8">
    <source>
        <dbReference type="ARBA" id="ARBA00022763"/>
    </source>
</evidence>
<name>A0A5B9PIL7_9BACT</name>
<dbReference type="InterPro" id="IPR001098">
    <property type="entry name" value="DNA-dir_DNA_pol_A_palm_dom"/>
</dbReference>
<dbReference type="FunFam" id="1.10.150.20:FF:000002">
    <property type="entry name" value="DNA polymerase I"/>
    <property type="match status" value="1"/>
</dbReference>
<dbReference type="InterPro" id="IPR029060">
    <property type="entry name" value="PIN-like_dom_sf"/>
</dbReference>
<dbReference type="NCBIfam" id="TIGR00593">
    <property type="entry name" value="pola"/>
    <property type="match status" value="1"/>
</dbReference>
<dbReference type="SUPFAM" id="SSF56672">
    <property type="entry name" value="DNA/RNA polymerases"/>
    <property type="match status" value="1"/>
</dbReference>
<dbReference type="SUPFAM" id="SSF53098">
    <property type="entry name" value="Ribonuclease H-like"/>
    <property type="match status" value="1"/>
</dbReference>
<evidence type="ECO:0000256" key="11">
    <source>
        <dbReference type="ARBA" id="ARBA00022932"/>
    </source>
</evidence>
<comment type="function">
    <text evidence="16">In addition to polymerase activity, this DNA polymerase exhibits 3'-5' and 5'-3' exonuclease activity.</text>
</comment>
<dbReference type="SUPFAM" id="SSF47807">
    <property type="entry name" value="5' to 3' exonuclease, C-terminal subdomain"/>
    <property type="match status" value="1"/>
</dbReference>
<dbReference type="InterPro" id="IPR002562">
    <property type="entry name" value="3'-5'_exonuclease_dom"/>
</dbReference>
<dbReference type="GO" id="GO:0006261">
    <property type="term" value="P:DNA-templated DNA replication"/>
    <property type="evidence" value="ECO:0007669"/>
    <property type="project" value="UniProtKB-UniRule"/>
</dbReference>
<dbReference type="InterPro" id="IPR036397">
    <property type="entry name" value="RNaseH_sf"/>
</dbReference>
<dbReference type="InterPro" id="IPR012337">
    <property type="entry name" value="RNaseH-like_sf"/>
</dbReference>
<protein>
    <recommendedName>
        <fullName evidence="3 15">DNA polymerase I</fullName>
        <ecNumber evidence="2 15">2.7.7.7</ecNumber>
    </recommendedName>
</protein>
<dbReference type="GO" id="GO:0008409">
    <property type="term" value="F:5'-3' exonuclease activity"/>
    <property type="evidence" value="ECO:0007669"/>
    <property type="project" value="UniProtKB-UniRule"/>
</dbReference>
<dbReference type="CDD" id="cd06139">
    <property type="entry name" value="DNA_polA_I_Ecoli_like_exo"/>
    <property type="match status" value="1"/>
</dbReference>
<evidence type="ECO:0000256" key="4">
    <source>
        <dbReference type="ARBA" id="ARBA00022679"/>
    </source>
</evidence>
<dbReference type="InterPro" id="IPR008918">
    <property type="entry name" value="HhH2"/>
</dbReference>
<dbReference type="GO" id="GO:0008408">
    <property type="term" value="F:3'-5' exonuclease activity"/>
    <property type="evidence" value="ECO:0007669"/>
    <property type="project" value="UniProtKB-UniRule"/>
</dbReference>
<dbReference type="AlphaFoldDB" id="A0A5B9PIL7"/>
<comment type="similarity">
    <text evidence="1 16">Belongs to the DNA polymerase type-A family.</text>
</comment>
<dbReference type="FunFam" id="1.10.150.20:FF:000003">
    <property type="entry name" value="DNA polymerase I"/>
    <property type="match status" value="1"/>
</dbReference>
<dbReference type="PANTHER" id="PTHR10133:SF27">
    <property type="entry name" value="DNA POLYMERASE NU"/>
    <property type="match status" value="1"/>
</dbReference>
<evidence type="ECO:0000256" key="7">
    <source>
        <dbReference type="ARBA" id="ARBA00022722"/>
    </source>
</evidence>
<evidence type="ECO:0000256" key="10">
    <source>
        <dbReference type="ARBA" id="ARBA00022839"/>
    </source>
</evidence>
<dbReference type="Gene3D" id="3.40.50.1010">
    <property type="entry name" value="5'-nuclease"/>
    <property type="match status" value="1"/>
</dbReference>
<keyword evidence="6 16" id="KW-0235">DNA replication</keyword>
<dbReference type="KEGG" id="mff:MFFC18_44320"/>
<dbReference type="CDD" id="cd09898">
    <property type="entry name" value="H3TH_53EXO"/>
    <property type="match status" value="1"/>
</dbReference>
<keyword evidence="8 16" id="KW-0227">DNA damage</keyword>
<dbReference type="SMART" id="SM00475">
    <property type="entry name" value="53EXOc"/>
    <property type="match status" value="1"/>
</dbReference>
<dbReference type="Pfam" id="PF01612">
    <property type="entry name" value="DNA_pol_A_exo1"/>
    <property type="match status" value="1"/>
</dbReference>
<evidence type="ECO:0000313" key="21">
    <source>
        <dbReference type="Proteomes" id="UP000322214"/>
    </source>
</evidence>
<keyword evidence="10 16" id="KW-0269">Exonuclease</keyword>
<dbReference type="Gene3D" id="3.30.70.370">
    <property type="match status" value="1"/>
</dbReference>
<dbReference type="FunFam" id="1.20.1060.10:FF:000001">
    <property type="entry name" value="DNA polymerase I"/>
    <property type="match status" value="1"/>
</dbReference>
<feature type="domain" description="3'-5' exonuclease" evidence="17">
    <location>
        <begin position="349"/>
        <end position="530"/>
    </location>
</feature>
<evidence type="ECO:0000256" key="14">
    <source>
        <dbReference type="ARBA" id="ARBA00049244"/>
    </source>
</evidence>
<evidence type="ECO:0000259" key="17">
    <source>
        <dbReference type="SMART" id="SM00474"/>
    </source>
</evidence>
<evidence type="ECO:0000256" key="6">
    <source>
        <dbReference type="ARBA" id="ARBA00022705"/>
    </source>
</evidence>
<dbReference type="InterPro" id="IPR018320">
    <property type="entry name" value="DNA_polymerase_1"/>
</dbReference>
<evidence type="ECO:0000256" key="16">
    <source>
        <dbReference type="RuleBase" id="RU004460"/>
    </source>
</evidence>
<keyword evidence="5 16" id="KW-0548">Nucleotidyltransferase</keyword>
<keyword evidence="4 16" id="KW-0808">Transferase</keyword>
<dbReference type="InterPro" id="IPR002298">
    <property type="entry name" value="DNA_polymerase_A"/>
</dbReference>
<keyword evidence="11 16" id="KW-0239">DNA-directed DNA polymerase</keyword>
<dbReference type="SMART" id="SM00474">
    <property type="entry name" value="35EXOc"/>
    <property type="match status" value="1"/>
</dbReference>
<evidence type="ECO:0000256" key="9">
    <source>
        <dbReference type="ARBA" id="ARBA00022801"/>
    </source>
</evidence>
<dbReference type="STRING" id="980251.GCA_001642875_01137"/>
<feature type="domain" description="DNA-directed DNA polymerase family A palm" evidence="19">
    <location>
        <begin position="698"/>
        <end position="905"/>
    </location>
</feature>
<keyword evidence="9 16" id="KW-0378">Hydrolase</keyword>
<dbReference type="PRINTS" id="PR00868">
    <property type="entry name" value="DNAPOLI"/>
</dbReference>
<dbReference type="Pfam" id="PF02739">
    <property type="entry name" value="5_3_exonuc_N"/>
    <property type="match status" value="1"/>
</dbReference>
<evidence type="ECO:0000256" key="15">
    <source>
        <dbReference type="NCBIfam" id="TIGR00593"/>
    </source>
</evidence>
<dbReference type="CDD" id="cd08637">
    <property type="entry name" value="DNA_pol_A_pol_I_C"/>
    <property type="match status" value="1"/>
</dbReference>
<comment type="catalytic activity">
    <reaction evidence="14 16">
        <text>DNA(n) + a 2'-deoxyribonucleoside 5'-triphosphate = DNA(n+1) + diphosphate</text>
        <dbReference type="Rhea" id="RHEA:22508"/>
        <dbReference type="Rhea" id="RHEA-COMP:17339"/>
        <dbReference type="Rhea" id="RHEA-COMP:17340"/>
        <dbReference type="ChEBI" id="CHEBI:33019"/>
        <dbReference type="ChEBI" id="CHEBI:61560"/>
        <dbReference type="ChEBI" id="CHEBI:173112"/>
        <dbReference type="EC" id="2.7.7.7"/>
    </reaction>
</comment>
<keyword evidence="12 16" id="KW-0238">DNA-binding</keyword>
<evidence type="ECO:0000256" key="12">
    <source>
        <dbReference type="ARBA" id="ARBA00023125"/>
    </source>
</evidence>
<evidence type="ECO:0000256" key="13">
    <source>
        <dbReference type="ARBA" id="ARBA00023204"/>
    </source>
</evidence>
<evidence type="ECO:0000259" key="19">
    <source>
        <dbReference type="SMART" id="SM00482"/>
    </source>
</evidence>
<keyword evidence="21" id="KW-1185">Reference proteome</keyword>
<organism evidence="20 21">
    <name type="scientific">Mariniblastus fucicola</name>
    <dbReference type="NCBI Taxonomy" id="980251"/>
    <lineage>
        <taxon>Bacteria</taxon>
        <taxon>Pseudomonadati</taxon>
        <taxon>Planctomycetota</taxon>
        <taxon>Planctomycetia</taxon>
        <taxon>Pirellulales</taxon>
        <taxon>Pirellulaceae</taxon>
        <taxon>Mariniblastus</taxon>
    </lineage>
</organism>
<sequence>MAKKKSVISGPDLFTATEPKKLFLLDGMALIYRAHFGMIRSPRFTSGEVPTSAVFGIANTVFDLIKKQKPTHIAIAFDTSEPTFRHEVFEDYKAQRDKLPEDIATQIPMVDKLMQALNITIIRTPGYEADDIIGTLAIEAAAQDVDVFMVTPDKDYHQLVTDKIKVYKPGHRGGTFEVLDVDAVLEKWQVEHTSQVIDILGLMGDKSDNVPGIPGIGEKTAIKLIKQFGSVEKLVNSTAELKGKQKERVEENRDLALLSKQLVTIKTDVPHDFQLSDFLRREANEEALQALFMEWEFDTLGRKLFGKSFTSAPKRAAVIREKREKEIQSTLFDDGVVKEKNIGNTDHDYQLVETAKQRADLIKKLKKQKAFCFDTETTGLDPRKALPLGVAFSFQPHSAYYVVCPEDQEKAQAILDELREVFEDDSIEKIGHNLKYDVTLLKWHGIEVRGRLLDTMLAHSMKEPEMSHGLDYLAKLYLGYKPIPISQLIGPKGEEQKSLRDVSLEKVCEYACEDADITLQVAAVLRPDIEERGVSEVCYDIECPLIPVLVDMEYEGITLDTEALADFSKRLEVEIVELRDGIYEAAGREFNIDSPKQLGTILYDELNLVANPKKTATGQYSTRETELIRLAPNHQIVADVLEYRNAVKLKSVYVDQLPNTIDEQNRLHTHYSQTWTATGRMQSNNPNLQTIPIRKQRGREIRAAFVPRSKDFEILSADYSQIELRIMADLSEDPTMLEAFNSGADIHNSTASKVYKVDPEDVSREMRDKAKTVNFGIIYGISAFGLQQRLNIPRKEANELIENYFDKHPGVQEYIDRTIEFGKEHGYVATRTGRRRYLRDINSRNKTLQRAAQRLAMNSPIQGTAADMLKLAMIRVYEALESGGFATKMLLTVHDEIVFDMHKDETDTVIPVIVEAMKNAISMKVPIEVETGHGANWLIAH</sequence>